<dbReference type="EMBL" id="ABCS01000036">
    <property type="protein sequence ID" value="EDM78039.1"/>
    <property type="molecule type" value="Genomic_DNA"/>
</dbReference>
<name>A6G7U6_9BACT</name>
<evidence type="ECO:0000313" key="2">
    <source>
        <dbReference type="Proteomes" id="UP000005801"/>
    </source>
</evidence>
<keyword evidence="2" id="KW-1185">Reference proteome</keyword>
<dbReference type="Gene3D" id="1.10.3210.10">
    <property type="entry name" value="Hypothetical protein af1432"/>
    <property type="match status" value="1"/>
</dbReference>
<comment type="caution">
    <text evidence="1">The sequence shown here is derived from an EMBL/GenBank/DDBJ whole genome shotgun (WGS) entry which is preliminary data.</text>
</comment>
<dbReference type="InterPro" id="IPR009218">
    <property type="entry name" value="HD_phosphohydro"/>
</dbReference>
<dbReference type="AlphaFoldDB" id="A6G7U6"/>
<evidence type="ECO:0000313" key="1">
    <source>
        <dbReference type="EMBL" id="EDM78039.1"/>
    </source>
</evidence>
<dbReference type="PANTHER" id="PTHR21174">
    <property type="match status" value="1"/>
</dbReference>
<dbReference type="PIRSF" id="PIRSF035170">
    <property type="entry name" value="HD_phosphohydro"/>
    <property type="match status" value="1"/>
</dbReference>
<organism evidence="1 2">
    <name type="scientific">Plesiocystis pacifica SIR-1</name>
    <dbReference type="NCBI Taxonomy" id="391625"/>
    <lineage>
        <taxon>Bacteria</taxon>
        <taxon>Pseudomonadati</taxon>
        <taxon>Myxococcota</taxon>
        <taxon>Polyangia</taxon>
        <taxon>Nannocystales</taxon>
        <taxon>Nannocystaceae</taxon>
        <taxon>Plesiocystis</taxon>
    </lineage>
</organism>
<protein>
    <recommendedName>
        <fullName evidence="3">N-methyl-D-aspartate receptor NMDAR2C subunit</fullName>
    </recommendedName>
</protein>
<dbReference type="SUPFAM" id="SSF109604">
    <property type="entry name" value="HD-domain/PDEase-like"/>
    <property type="match status" value="1"/>
</dbReference>
<reference evidence="1 2" key="1">
    <citation type="submission" date="2007-06" db="EMBL/GenBank/DDBJ databases">
        <authorList>
            <person name="Shimkets L."/>
            <person name="Ferriera S."/>
            <person name="Johnson J."/>
            <person name="Kravitz S."/>
            <person name="Beeson K."/>
            <person name="Sutton G."/>
            <person name="Rogers Y.-H."/>
            <person name="Friedman R."/>
            <person name="Frazier M."/>
            <person name="Venter J.C."/>
        </authorList>
    </citation>
    <scope>NUCLEOTIDE SEQUENCE [LARGE SCALE GENOMIC DNA]</scope>
    <source>
        <strain evidence="1 2">SIR-1</strain>
    </source>
</reference>
<gene>
    <name evidence="1" type="ORF">PPSIR1_23519</name>
</gene>
<dbReference type="Proteomes" id="UP000005801">
    <property type="component" value="Unassembled WGS sequence"/>
</dbReference>
<dbReference type="STRING" id="391625.PPSIR1_23519"/>
<evidence type="ECO:0008006" key="3">
    <source>
        <dbReference type="Google" id="ProtNLM"/>
    </source>
</evidence>
<dbReference type="eggNOG" id="COG4339">
    <property type="taxonomic scope" value="Bacteria"/>
</dbReference>
<sequence>MSAAGDAIEAWRPLTTGAPGERAILDELAGRYAEAHRRYHGVGHIGALARAFAWVAEAGPGWLEPREVQLAILFHDAIYEPLRADNEARSAQLARARLSGWSGVDVERVAAMIEATAAHGLADTEGDPDLAHFLDADTAILGAPPSVYDRYAEGVRQEFAAVPESLYVAGRRRFLSAQLERERLYHSASFGDRHEHAARANLRRELASLGQA</sequence>
<dbReference type="PANTHER" id="PTHR21174:SF0">
    <property type="entry name" value="HD PHOSPHOHYDROLASE FAMILY PROTEIN-RELATED"/>
    <property type="match status" value="1"/>
</dbReference>
<accession>A6G7U6</accession>
<proteinExistence type="predicted"/>